<dbReference type="Proteomes" id="UP000295021">
    <property type="component" value="Unassembled WGS sequence"/>
</dbReference>
<dbReference type="EMBL" id="SMBI01000005">
    <property type="protein sequence ID" value="TCU25310.1"/>
    <property type="molecule type" value="Genomic_DNA"/>
</dbReference>
<gene>
    <name evidence="1" type="ORF">EV131_105424</name>
</gene>
<protein>
    <submittedName>
        <fullName evidence="1">Uncharacterized protein</fullName>
    </submittedName>
</protein>
<reference evidence="1 2" key="1">
    <citation type="submission" date="2019-03" db="EMBL/GenBank/DDBJ databases">
        <title>Genomic Encyclopedia of Type Strains, Phase IV (KMG-V): Genome sequencing to study the core and pangenomes of soil and plant-associated prokaryotes.</title>
        <authorList>
            <person name="Whitman W."/>
        </authorList>
    </citation>
    <scope>NUCLEOTIDE SEQUENCE [LARGE SCALE GENOMIC DNA]</scope>
    <source>
        <strain evidence="1 2">FB403</strain>
    </source>
</reference>
<sequence length="61" mass="6811">MKSKSKAPVRNLKSEMLDLYRERGAQTETDLIRAGFTKEQIETLAPAVAEQLRAEEFATAA</sequence>
<evidence type="ECO:0000313" key="2">
    <source>
        <dbReference type="Proteomes" id="UP000295021"/>
    </source>
</evidence>
<accession>A0AAX2QMM2</accession>
<organism evidence="1 2">
    <name type="scientific">Rhizobium laguerreae</name>
    <dbReference type="NCBI Taxonomy" id="1076926"/>
    <lineage>
        <taxon>Bacteria</taxon>
        <taxon>Pseudomonadati</taxon>
        <taxon>Pseudomonadota</taxon>
        <taxon>Alphaproteobacteria</taxon>
        <taxon>Hyphomicrobiales</taxon>
        <taxon>Rhizobiaceae</taxon>
        <taxon>Rhizobium/Agrobacterium group</taxon>
        <taxon>Rhizobium</taxon>
    </lineage>
</organism>
<comment type="caution">
    <text evidence="1">The sequence shown here is derived from an EMBL/GenBank/DDBJ whole genome shotgun (WGS) entry which is preliminary data.</text>
</comment>
<proteinExistence type="predicted"/>
<name>A0AAX2QMM2_9HYPH</name>
<evidence type="ECO:0000313" key="1">
    <source>
        <dbReference type="EMBL" id="TCU25310.1"/>
    </source>
</evidence>
<dbReference type="RefSeq" id="WP_132611425.1">
    <property type="nucleotide sequence ID" value="NZ_SMBI01000005.1"/>
</dbReference>
<dbReference type="AlphaFoldDB" id="A0AAX2QMM2"/>